<proteinExistence type="predicted"/>
<name>A0A7T7XJL6_9SPIR</name>
<reference evidence="1" key="1">
    <citation type="submission" date="2021-01" db="EMBL/GenBank/DDBJ databases">
        <title>Description of Breznakiella homolactica.</title>
        <authorList>
            <person name="Song Y."/>
            <person name="Brune A."/>
        </authorList>
    </citation>
    <scope>NUCLEOTIDE SEQUENCE</scope>
    <source>
        <strain evidence="1">RmG30</strain>
    </source>
</reference>
<organism evidence="1 2">
    <name type="scientific">Breznakiella homolactica</name>
    <dbReference type="NCBI Taxonomy" id="2798577"/>
    <lineage>
        <taxon>Bacteria</taxon>
        <taxon>Pseudomonadati</taxon>
        <taxon>Spirochaetota</taxon>
        <taxon>Spirochaetia</taxon>
        <taxon>Spirochaetales</taxon>
        <taxon>Breznakiellaceae</taxon>
        <taxon>Breznakiella</taxon>
    </lineage>
</organism>
<evidence type="ECO:0000313" key="2">
    <source>
        <dbReference type="Proteomes" id="UP000595917"/>
    </source>
</evidence>
<keyword evidence="2" id="KW-1185">Reference proteome</keyword>
<dbReference type="EMBL" id="CP067089">
    <property type="protein sequence ID" value="QQO07620.1"/>
    <property type="molecule type" value="Genomic_DNA"/>
</dbReference>
<dbReference type="InterPro" id="IPR024422">
    <property type="entry name" value="Protein_unknown_function_OB"/>
</dbReference>
<dbReference type="KEGG" id="bhc:JFL75_11750"/>
<evidence type="ECO:0008006" key="3">
    <source>
        <dbReference type="Google" id="ProtNLM"/>
    </source>
</evidence>
<gene>
    <name evidence="1" type="ORF">JFL75_11750</name>
</gene>
<sequence length="166" mass="19287">MPHDYEKQGKKRSYMKKWVVAFISVFLLLSCDNKNREVIHTDPYSLTAEFVNNSDAASQKYKNKLIEITGIIAERGFPKDHKPLRDASYIVFSDSLDENGQYDFNKPHILCYFDDIEVHETAVNGKTIPLRNGYTIILQGQFSEYIPEWNRIQLRHSKILDVLASE</sequence>
<dbReference type="Proteomes" id="UP000595917">
    <property type="component" value="Chromosome"/>
</dbReference>
<dbReference type="PROSITE" id="PS51257">
    <property type="entry name" value="PROKAR_LIPOPROTEIN"/>
    <property type="match status" value="1"/>
</dbReference>
<dbReference type="AlphaFoldDB" id="A0A7T7XJL6"/>
<dbReference type="RefSeq" id="WP_215624926.1">
    <property type="nucleotide sequence ID" value="NZ_CP067089.2"/>
</dbReference>
<accession>A0A7T7XJL6</accession>
<evidence type="ECO:0000313" key="1">
    <source>
        <dbReference type="EMBL" id="QQO07620.1"/>
    </source>
</evidence>
<dbReference type="Pfam" id="PF12869">
    <property type="entry name" value="tRNA_anti-like"/>
    <property type="match status" value="1"/>
</dbReference>
<protein>
    <recommendedName>
        <fullName evidence="3">Lipoprotein</fullName>
    </recommendedName>
</protein>